<dbReference type="Gene3D" id="3.30.1600.10">
    <property type="entry name" value="SIR2/SIRT2 'Small Domain"/>
    <property type="match status" value="1"/>
</dbReference>
<feature type="domain" description="Deacetylase sirtuin-type" evidence="11">
    <location>
        <begin position="48"/>
        <end position="310"/>
    </location>
</feature>
<dbReference type="InterPro" id="IPR029035">
    <property type="entry name" value="DHS-like_NAD/FAD-binding_dom"/>
</dbReference>
<evidence type="ECO:0000313" key="12">
    <source>
        <dbReference type="EMBL" id="JAP73571.1"/>
    </source>
</evidence>
<evidence type="ECO:0000259" key="11">
    <source>
        <dbReference type="PROSITE" id="PS50305"/>
    </source>
</evidence>
<dbReference type="GO" id="GO:0070403">
    <property type="term" value="F:NAD+ binding"/>
    <property type="evidence" value="ECO:0007669"/>
    <property type="project" value="InterPro"/>
</dbReference>
<dbReference type="EMBL" id="GEFM01002225">
    <property type="protein sequence ID" value="JAP73571.1"/>
    <property type="molecule type" value="mRNA"/>
</dbReference>
<dbReference type="SUPFAM" id="SSF52467">
    <property type="entry name" value="DHS-like NAD/FAD-binding domain"/>
    <property type="match status" value="1"/>
</dbReference>
<dbReference type="PANTHER" id="PTHR11085:SF7">
    <property type="entry name" value="NAD-DEPENDENT PROTEIN DEACETYLASE"/>
    <property type="match status" value="1"/>
</dbReference>
<evidence type="ECO:0000256" key="2">
    <source>
        <dbReference type="ARBA" id="ARBA00012928"/>
    </source>
</evidence>
<feature type="binding site" evidence="8">
    <location>
        <begin position="86"/>
        <end position="88"/>
    </location>
    <ligand>
        <name>NAD(+)</name>
        <dbReference type="ChEBI" id="CHEBI:57540"/>
    </ligand>
</feature>
<dbReference type="InterPro" id="IPR050134">
    <property type="entry name" value="NAD-dep_sirtuin_deacylases"/>
</dbReference>
<dbReference type="InterPro" id="IPR003000">
    <property type="entry name" value="Sirtuin"/>
</dbReference>
<proteinExistence type="evidence at transcript level"/>
<organism evidence="12">
    <name type="scientific">Ixodes ricinus</name>
    <name type="common">Common tick</name>
    <name type="synonym">Acarus ricinus</name>
    <dbReference type="NCBI Taxonomy" id="34613"/>
    <lineage>
        <taxon>Eukaryota</taxon>
        <taxon>Metazoa</taxon>
        <taxon>Ecdysozoa</taxon>
        <taxon>Arthropoda</taxon>
        <taxon>Chelicerata</taxon>
        <taxon>Arachnida</taxon>
        <taxon>Acari</taxon>
        <taxon>Parasitiformes</taxon>
        <taxon>Ixodida</taxon>
        <taxon>Ixodoidea</taxon>
        <taxon>Ixodidae</taxon>
        <taxon>Ixodinae</taxon>
        <taxon>Ixodes</taxon>
    </lineage>
</organism>
<evidence type="ECO:0000256" key="3">
    <source>
        <dbReference type="ARBA" id="ARBA00022679"/>
    </source>
</evidence>
<feature type="binding site" evidence="8">
    <location>
        <begin position="252"/>
        <end position="253"/>
    </location>
    <ligand>
        <name>NAD(+)</name>
        <dbReference type="ChEBI" id="CHEBI:57540"/>
    </ligand>
</feature>
<feature type="binding site" evidence="9 10">
    <location>
        <position position="210"/>
    </location>
    <ligand>
        <name>Zn(2+)</name>
        <dbReference type="ChEBI" id="CHEBI:29105"/>
    </ligand>
</feature>
<dbReference type="PIRSF" id="PIRSF037938">
    <property type="entry name" value="SIR2_euk"/>
    <property type="match status" value="1"/>
</dbReference>
<evidence type="ECO:0000256" key="4">
    <source>
        <dbReference type="ARBA" id="ARBA00022723"/>
    </source>
</evidence>
<feature type="binding site" evidence="8">
    <location>
        <begin position="276"/>
        <end position="278"/>
    </location>
    <ligand>
        <name>NAD(+)</name>
        <dbReference type="ChEBI" id="CHEBI:57540"/>
    </ligand>
</feature>
<dbReference type="InterPro" id="IPR017328">
    <property type="entry name" value="Sirtuin_class_I"/>
</dbReference>
<comment type="similarity">
    <text evidence="1">Belongs to the sirtuin family. Class I subfamily.</text>
</comment>
<sequence length="332" mass="37279">CFSTRSLSSWHVACRRSSRTNECKLLIKQTPHTLDGRGTSPCQTRHLTGHASFTIDNIAEVIKHSDTSRVLVMAGAGISTASGIQDFRTPGSGLYYNLQKYHLPYPEAIFELDFFFTNPKPFFEYARELVPGKYAPDGAHFLPALLHRKDKLLRMYTQNIDSLERLAGIPDEKLVEAHGTFSTATCTICSARHTLEDIKKEIDEGTVPRCREHGCKGVIKPDIVFFGEALPDRFYMYAQDVSETQVLIVMGTSLEVMPFAGMADEVPSDVPRLLMNNDRVGSFGIRAKDVMQTGDIVASVEDLVARMGWDEDFKRLRAEWTLRTPDEGTKYC</sequence>
<dbReference type="InterPro" id="IPR026591">
    <property type="entry name" value="Sirtuin_cat_small_dom_sf"/>
</dbReference>
<evidence type="ECO:0000256" key="9">
    <source>
        <dbReference type="PIRSR" id="PIRSR037938-3"/>
    </source>
</evidence>
<accession>A0A131Y6K2</accession>
<evidence type="ECO:0000256" key="8">
    <source>
        <dbReference type="PIRSR" id="PIRSR037938-2"/>
    </source>
</evidence>
<feature type="binding site" evidence="8">
    <location>
        <begin position="158"/>
        <end position="161"/>
    </location>
    <ligand>
        <name>NAD(+)</name>
        <dbReference type="ChEBI" id="CHEBI:57540"/>
    </ligand>
</feature>
<evidence type="ECO:0000256" key="5">
    <source>
        <dbReference type="ARBA" id="ARBA00022833"/>
    </source>
</evidence>
<feature type="binding site" evidence="8">
    <location>
        <begin position="76"/>
        <end position="80"/>
    </location>
    <ligand>
        <name>NAD(+)</name>
        <dbReference type="ChEBI" id="CHEBI:57540"/>
    </ligand>
</feature>
<keyword evidence="6 8" id="KW-0520">NAD</keyword>
<dbReference type="GO" id="GO:0046872">
    <property type="term" value="F:metal ion binding"/>
    <property type="evidence" value="ECO:0007669"/>
    <property type="project" value="UniProtKB-KW"/>
</dbReference>
<feature type="active site" description="Proton acceptor" evidence="7 10">
    <location>
        <position position="178"/>
    </location>
</feature>
<protein>
    <recommendedName>
        <fullName evidence="2">protein acetyllysine N-acetyltransferase</fullName>
        <ecNumber evidence="2">2.3.1.286</ecNumber>
    </recommendedName>
</protein>
<keyword evidence="5 9" id="KW-0862">Zinc</keyword>
<dbReference type="AlphaFoldDB" id="A0A131Y6K2"/>
<evidence type="ECO:0000256" key="10">
    <source>
        <dbReference type="PROSITE-ProRule" id="PRU00236"/>
    </source>
</evidence>
<feature type="binding site" evidence="9 10">
    <location>
        <position position="189"/>
    </location>
    <ligand>
        <name>Zn(2+)</name>
        <dbReference type="ChEBI" id="CHEBI:29105"/>
    </ligand>
</feature>
<keyword evidence="3" id="KW-0808">Transferase</keyword>
<feature type="non-terminal residue" evidence="12">
    <location>
        <position position="1"/>
    </location>
</feature>
<evidence type="ECO:0000256" key="7">
    <source>
        <dbReference type="PIRSR" id="PIRSR037938-1"/>
    </source>
</evidence>
<dbReference type="Pfam" id="PF02146">
    <property type="entry name" value="SIR2"/>
    <property type="match status" value="1"/>
</dbReference>
<dbReference type="PANTHER" id="PTHR11085">
    <property type="entry name" value="NAD-DEPENDENT PROTEIN DEACYLASE SIRTUIN-5, MITOCHONDRIAL-RELATED"/>
    <property type="match status" value="1"/>
</dbReference>
<keyword evidence="4 9" id="KW-0479">Metal-binding</keyword>
<dbReference type="EC" id="2.3.1.286" evidence="2"/>
<name>A0A131Y6K2_IXORI</name>
<feature type="binding site" evidence="9 10">
    <location>
        <position position="215"/>
    </location>
    <ligand>
        <name>Zn(2+)</name>
        <dbReference type="ChEBI" id="CHEBI:29105"/>
    </ligand>
</feature>
<evidence type="ECO:0000256" key="1">
    <source>
        <dbReference type="ARBA" id="ARBA00006924"/>
    </source>
</evidence>
<dbReference type="InterPro" id="IPR026590">
    <property type="entry name" value="Ssirtuin_cat_dom"/>
</dbReference>
<reference evidence="12" key="1">
    <citation type="submission" date="2016-02" db="EMBL/GenBank/DDBJ databases">
        <title>RNAseq analyses of the midgut from blood- or serum-fed Ixodes ricinus ticks.</title>
        <authorList>
            <person name="Perner J."/>
            <person name="Provaznik J."/>
            <person name="Schrenkova J."/>
            <person name="Urbanova V."/>
            <person name="Ribeiro J.M."/>
            <person name="Kopacek P."/>
        </authorList>
    </citation>
    <scope>NUCLEOTIDE SEQUENCE</scope>
    <source>
        <tissue evidence="12">Gut</tissue>
    </source>
</reference>
<dbReference type="PROSITE" id="PS50305">
    <property type="entry name" value="SIRTUIN"/>
    <property type="match status" value="1"/>
</dbReference>
<evidence type="ECO:0000256" key="6">
    <source>
        <dbReference type="ARBA" id="ARBA00023027"/>
    </source>
</evidence>
<feature type="binding site" evidence="9 10">
    <location>
        <position position="186"/>
    </location>
    <ligand>
        <name>Zn(2+)</name>
        <dbReference type="ChEBI" id="CHEBI:29105"/>
    </ligand>
</feature>
<dbReference type="Gene3D" id="3.40.50.1220">
    <property type="entry name" value="TPP-binding domain"/>
    <property type="match status" value="1"/>
</dbReference>
<comment type="cofactor">
    <cofactor evidence="9">
        <name>Zn(2+)</name>
        <dbReference type="ChEBI" id="CHEBI:29105"/>
    </cofactor>
    <text evidence="9">Binds 1 zinc ion per subunit.</text>
</comment>
<dbReference type="GO" id="GO:0005634">
    <property type="term" value="C:nucleus"/>
    <property type="evidence" value="ECO:0007669"/>
    <property type="project" value="TreeGrafter"/>
</dbReference>
<dbReference type="GO" id="GO:0017136">
    <property type="term" value="F:histone deacetylase activity, NAD-dependent"/>
    <property type="evidence" value="ECO:0007669"/>
    <property type="project" value="InterPro"/>
</dbReference>